<feature type="region of interest" description="Disordered" evidence="1">
    <location>
        <begin position="1"/>
        <end position="56"/>
    </location>
</feature>
<evidence type="ECO:0000313" key="2">
    <source>
        <dbReference type="EMBL" id="QJA52341.1"/>
    </source>
</evidence>
<proteinExistence type="predicted"/>
<evidence type="ECO:0000256" key="1">
    <source>
        <dbReference type="SAM" id="MobiDB-lite"/>
    </source>
</evidence>
<gene>
    <name evidence="2" type="ORF">TM448A02615_0002</name>
</gene>
<accession>A0A6H1ZY47</accession>
<sequence>MAIDPQKLAMLQAMRAAQGGQGAPPGMAPSAGPPMAPQGQPMPSQQVAPPPEPPPSVQRLIQFTTRRNLAEYISDDELSKIGSRVWDDWQTDKRSRTEWDQMVDEARKHATQVKESKSWPWPNAANIKYPLITVGAIQFAARAYPEIVTGSKLVKCEVQGEVTEAKEERAKRVSRHMSWQLIRKQSEWEEETDRLLFDLPIVGMGFRKTFYDAIRGCPVSKYYPAEDIYVNHKTQRLEDAARITHIYEIWENDVVKNMRQKLWIDVDLSPVSSDSDEDDPPRTILEQHRWLDLDEDGLKEPYIVTIDEESRKVLRILARFEPDKIKVNENGEIYDIEPTQYFTRYYFLPNPDGGFYGIGLGRLLLPLNEAINGIINQLLDAGTLANAGGGLISREARSLTRISKPITKQLGKYLPVDISGADLKRAIHEWPVPQPSPVLFQLLGLMIEAAKEISGAKDVLQGKMPQGANIPATTVVAIIEQGLKEYSAIHKRIHNSLTDEYQKRYKLNSKHLNKDEYFTLQDEPTQQQVMVADYNPADMDIVPVADPQYSSDVLKLAKAQALLQIQSLPGARAPGITRRYVEALDVPNIDAVVLTQQEVEAQQQQGQKMQQLTLAVQLKTQQMDILKTQAEVEQKKARAMLDVAKAKGEDSAASLEAMKMFVDSLDGIITGLDDMKNDLQQGGQNGGNAGGTGVPGMAGPQSNPGTPQGIGGGA</sequence>
<reference evidence="2" key="1">
    <citation type="submission" date="2020-03" db="EMBL/GenBank/DDBJ databases">
        <title>The deep terrestrial virosphere.</title>
        <authorList>
            <person name="Holmfeldt K."/>
            <person name="Nilsson E."/>
            <person name="Simone D."/>
            <person name="Lopez-Fernandez M."/>
            <person name="Wu X."/>
            <person name="de Brujin I."/>
            <person name="Lundin D."/>
            <person name="Andersson A."/>
            <person name="Bertilsson S."/>
            <person name="Dopson M."/>
        </authorList>
    </citation>
    <scope>NUCLEOTIDE SEQUENCE</scope>
    <source>
        <strain evidence="2">TM448A02615</strain>
    </source>
</reference>
<protein>
    <submittedName>
        <fullName evidence="2">Putative portal protein</fullName>
    </submittedName>
</protein>
<feature type="compositionally biased region" description="Gly residues" evidence="1">
    <location>
        <begin position="683"/>
        <end position="696"/>
    </location>
</feature>
<organism evidence="2">
    <name type="scientific">viral metagenome</name>
    <dbReference type="NCBI Taxonomy" id="1070528"/>
    <lineage>
        <taxon>unclassified sequences</taxon>
        <taxon>metagenomes</taxon>
        <taxon>organismal metagenomes</taxon>
    </lineage>
</organism>
<feature type="compositionally biased region" description="Low complexity" evidence="1">
    <location>
        <begin position="37"/>
        <end position="47"/>
    </location>
</feature>
<name>A0A6H1ZY47_9ZZZZ</name>
<dbReference type="AlphaFoldDB" id="A0A6H1ZY47"/>
<feature type="region of interest" description="Disordered" evidence="1">
    <location>
        <begin position="676"/>
        <end position="714"/>
    </location>
</feature>
<dbReference type="EMBL" id="MT144332">
    <property type="protein sequence ID" value="QJA52341.1"/>
    <property type="molecule type" value="Genomic_DNA"/>
</dbReference>